<protein>
    <submittedName>
        <fullName evidence="1">Uncharacterized protein</fullName>
    </submittedName>
</protein>
<organism evidence="1 2">
    <name type="scientific">Cyclotella cryptica</name>
    <dbReference type="NCBI Taxonomy" id="29204"/>
    <lineage>
        <taxon>Eukaryota</taxon>
        <taxon>Sar</taxon>
        <taxon>Stramenopiles</taxon>
        <taxon>Ochrophyta</taxon>
        <taxon>Bacillariophyta</taxon>
        <taxon>Coscinodiscophyceae</taxon>
        <taxon>Thalassiosirophycidae</taxon>
        <taxon>Stephanodiscales</taxon>
        <taxon>Stephanodiscaceae</taxon>
        <taxon>Cyclotella</taxon>
    </lineage>
</organism>
<keyword evidence="2" id="KW-1185">Reference proteome</keyword>
<reference evidence="1 2" key="1">
    <citation type="journal article" date="2020" name="G3 (Bethesda)">
        <title>Improved Reference Genome for Cyclotella cryptica CCMP332, a Model for Cell Wall Morphogenesis, Salinity Adaptation, and Lipid Production in Diatoms (Bacillariophyta).</title>
        <authorList>
            <person name="Roberts W.R."/>
            <person name="Downey K.M."/>
            <person name="Ruck E.C."/>
            <person name="Traller J.C."/>
            <person name="Alverson A.J."/>
        </authorList>
    </citation>
    <scope>NUCLEOTIDE SEQUENCE [LARGE SCALE GENOMIC DNA]</scope>
    <source>
        <strain evidence="1 2">CCMP332</strain>
    </source>
</reference>
<gene>
    <name evidence="1" type="ORF">HJC23_012959</name>
</gene>
<evidence type="ECO:0000313" key="1">
    <source>
        <dbReference type="EMBL" id="KAL3794422.1"/>
    </source>
</evidence>
<evidence type="ECO:0000313" key="2">
    <source>
        <dbReference type="Proteomes" id="UP001516023"/>
    </source>
</evidence>
<feature type="non-terminal residue" evidence="1">
    <location>
        <position position="1"/>
    </location>
</feature>
<dbReference type="EMBL" id="JABMIG020000081">
    <property type="protein sequence ID" value="KAL3794422.1"/>
    <property type="molecule type" value="Genomic_DNA"/>
</dbReference>
<proteinExistence type="predicted"/>
<accession>A0ABD3Q378</accession>
<dbReference type="Proteomes" id="UP001516023">
    <property type="component" value="Unassembled WGS sequence"/>
</dbReference>
<dbReference type="AlphaFoldDB" id="A0ABD3Q378"/>
<name>A0ABD3Q378_9STRA</name>
<comment type="caution">
    <text evidence="1">The sequence shown here is derived from an EMBL/GenBank/DDBJ whole genome shotgun (WGS) entry which is preliminary data.</text>
</comment>
<sequence>AKAKAALLTVLSRTRSHENWSSTIPVIVDPRQMSSTTLPNSKIIPLMDLNMIFSTAQPSPACPNSTQVSSLTILYVNYVQHFPNCDILIFHDPTDAPSCKGDLTKESTSIEISSTGWTMVATAPLTDLTAIQEMETTSIQCWLLTKDSLVRCVDLHSFHAHGR</sequence>